<evidence type="ECO:0000256" key="1">
    <source>
        <dbReference type="SAM" id="Phobius"/>
    </source>
</evidence>
<proteinExistence type="predicted"/>
<name>A0A1H3NSG0_9BACI</name>
<evidence type="ECO:0000313" key="3">
    <source>
        <dbReference type="Proteomes" id="UP000198935"/>
    </source>
</evidence>
<keyword evidence="3" id="KW-1185">Reference proteome</keyword>
<sequence>MTSLFILCAILIFSQLLFALWAQYQETSYRWLKYLFSAFVLLTGFICVSLSFVGNSWQETSFASIGVTMIVTTLLTVPLIKLLFSRLPLSKKQSN</sequence>
<organism evidence="2 3">
    <name type="scientific">Evansella caseinilytica</name>
    <dbReference type="NCBI Taxonomy" id="1503961"/>
    <lineage>
        <taxon>Bacteria</taxon>
        <taxon>Bacillati</taxon>
        <taxon>Bacillota</taxon>
        <taxon>Bacilli</taxon>
        <taxon>Bacillales</taxon>
        <taxon>Bacillaceae</taxon>
        <taxon>Evansella</taxon>
    </lineage>
</organism>
<accession>A0A1H3NSG0</accession>
<reference evidence="3" key="1">
    <citation type="submission" date="2016-10" db="EMBL/GenBank/DDBJ databases">
        <authorList>
            <person name="Varghese N."/>
            <person name="Submissions S."/>
        </authorList>
    </citation>
    <scope>NUCLEOTIDE SEQUENCE [LARGE SCALE GENOMIC DNA]</scope>
    <source>
        <strain evidence="3">SP</strain>
    </source>
</reference>
<dbReference type="OrthoDB" id="9957312at2"/>
<dbReference type="EMBL" id="FNPI01000004">
    <property type="protein sequence ID" value="SDY91365.1"/>
    <property type="molecule type" value="Genomic_DNA"/>
</dbReference>
<feature type="transmembrane region" description="Helical" evidence="1">
    <location>
        <begin position="65"/>
        <end position="84"/>
    </location>
</feature>
<protein>
    <submittedName>
        <fullName evidence="2">Uncharacterized protein</fullName>
    </submittedName>
</protein>
<dbReference type="STRING" id="1503961.SAMN05421736_104172"/>
<gene>
    <name evidence="2" type="ORF">SAMN05421736_104172</name>
</gene>
<keyword evidence="1" id="KW-0812">Transmembrane</keyword>
<dbReference type="Proteomes" id="UP000198935">
    <property type="component" value="Unassembled WGS sequence"/>
</dbReference>
<evidence type="ECO:0000313" key="2">
    <source>
        <dbReference type="EMBL" id="SDY91365.1"/>
    </source>
</evidence>
<feature type="transmembrane region" description="Helical" evidence="1">
    <location>
        <begin position="35"/>
        <end position="53"/>
    </location>
</feature>
<keyword evidence="1" id="KW-0472">Membrane</keyword>
<dbReference type="AlphaFoldDB" id="A0A1H3NSG0"/>
<keyword evidence="1" id="KW-1133">Transmembrane helix</keyword>